<dbReference type="AlphaFoldDB" id="A0AAD3TA84"/>
<evidence type="ECO:0000313" key="1">
    <source>
        <dbReference type="EMBL" id="GMH25672.1"/>
    </source>
</evidence>
<reference evidence="1" key="1">
    <citation type="submission" date="2023-05" db="EMBL/GenBank/DDBJ databases">
        <title>Nepenthes gracilis genome sequencing.</title>
        <authorList>
            <person name="Fukushima K."/>
        </authorList>
    </citation>
    <scope>NUCLEOTIDE SEQUENCE</scope>
    <source>
        <strain evidence="1">SING2019-196</strain>
    </source>
</reference>
<dbReference type="EMBL" id="BSYO01000029">
    <property type="protein sequence ID" value="GMH25672.1"/>
    <property type="molecule type" value="Genomic_DNA"/>
</dbReference>
<evidence type="ECO:0000313" key="2">
    <source>
        <dbReference type="Proteomes" id="UP001279734"/>
    </source>
</evidence>
<proteinExistence type="predicted"/>
<protein>
    <submittedName>
        <fullName evidence="1">Uncharacterized protein</fullName>
    </submittedName>
</protein>
<organism evidence="1 2">
    <name type="scientific">Nepenthes gracilis</name>
    <name type="common">Slender pitcher plant</name>
    <dbReference type="NCBI Taxonomy" id="150966"/>
    <lineage>
        <taxon>Eukaryota</taxon>
        <taxon>Viridiplantae</taxon>
        <taxon>Streptophyta</taxon>
        <taxon>Embryophyta</taxon>
        <taxon>Tracheophyta</taxon>
        <taxon>Spermatophyta</taxon>
        <taxon>Magnoliopsida</taxon>
        <taxon>eudicotyledons</taxon>
        <taxon>Gunneridae</taxon>
        <taxon>Pentapetalae</taxon>
        <taxon>Caryophyllales</taxon>
        <taxon>Nepenthaceae</taxon>
        <taxon>Nepenthes</taxon>
    </lineage>
</organism>
<accession>A0AAD3TA84</accession>
<gene>
    <name evidence="1" type="ORF">Nepgr_027515</name>
</gene>
<keyword evidence="2" id="KW-1185">Reference proteome</keyword>
<comment type="caution">
    <text evidence="1">The sequence shown here is derived from an EMBL/GenBank/DDBJ whole genome shotgun (WGS) entry which is preliminary data.</text>
</comment>
<dbReference type="Proteomes" id="UP001279734">
    <property type="component" value="Unassembled WGS sequence"/>
</dbReference>
<sequence length="120" mass="13796">MIHIWKLRGTLNMEDLSIRMQGCLLGEAIADTKTIYTFDLQSLIAAKNQHRGKRRESLLQSRRTEQQSKIALSFLSIHGCALIHSYIQRMKKMKRAGKGNRSKTEITHGHLVFFRCSSSH</sequence>
<name>A0AAD3TA84_NEPGR</name>